<accession>A0A1A8GRP2</accession>
<sequence>CPAHQHIWKFSDDSTIVGCVSENYLEYRSIIMDFVNWCESNQLRLDT</sequence>
<organism evidence="1">
    <name type="scientific">Nothobranchius korthausae</name>
    <dbReference type="NCBI Taxonomy" id="1143690"/>
    <lineage>
        <taxon>Eukaryota</taxon>
        <taxon>Metazoa</taxon>
        <taxon>Chordata</taxon>
        <taxon>Craniata</taxon>
        <taxon>Vertebrata</taxon>
        <taxon>Euteleostomi</taxon>
        <taxon>Actinopterygii</taxon>
        <taxon>Neopterygii</taxon>
        <taxon>Teleostei</taxon>
        <taxon>Neoteleostei</taxon>
        <taxon>Acanthomorphata</taxon>
        <taxon>Ovalentaria</taxon>
        <taxon>Atherinomorphae</taxon>
        <taxon>Cyprinodontiformes</taxon>
        <taxon>Nothobranchiidae</taxon>
        <taxon>Nothobranchius</taxon>
    </lineage>
</organism>
<name>A0A1A8GRP2_9TELE</name>
<dbReference type="AlphaFoldDB" id="A0A1A8GRP2"/>
<dbReference type="EMBL" id="HAEC01005745">
    <property type="protein sequence ID" value="SBQ73822.1"/>
    <property type="molecule type" value="Transcribed_RNA"/>
</dbReference>
<feature type="non-terminal residue" evidence="1">
    <location>
        <position position="1"/>
    </location>
</feature>
<proteinExistence type="predicted"/>
<protein>
    <submittedName>
        <fullName evidence="1">Uncharacterized protein</fullName>
    </submittedName>
</protein>
<gene>
    <name evidence="1" type="primary">Nfu_g_1_026016</name>
</gene>
<evidence type="ECO:0000313" key="1">
    <source>
        <dbReference type="EMBL" id="SBQ73822.1"/>
    </source>
</evidence>
<feature type="non-terminal residue" evidence="1">
    <location>
        <position position="47"/>
    </location>
</feature>
<reference evidence="1" key="2">
    <citation type="submission" date="2016-06" db="EMBL/GenBank/DDBJ databases">
        <title>The genome of a short-lived fish provides insights into sex chromosome evolution and the genetic control of aging.</title>
        <authorList>
            <person name="Reichwald K."/>
            <person name="Felder M."/>
            <person name="Petzold A."/>
            <person name="Koch P."/>
            <person name="Groth M."/>
            <person name="Platzer M."/>
        </authorList>
    </citation>
    <scope>NUCLEOTIDE SEQUENCE</scope>
    <source>
        <tissue evidence="1">Brain</tissue>
    </source>
</reference>
<reference evidence="1" key="1">
    <citation type="submission" date="2016-05" db="EMBL/GenBank/DDBJ databases">
        <authorList>
            <person name="Lavstsen T."/>
            <person name="Jespersen J.S."/>
        </authorList>
    </citation>
    <scope>NUCLEOTIDE SEQUENCE</scope>
    <source>
        <tissue evidence="1">Brain</tissue>
    </source>
</reference>